<feature type="binding site" evidence="4">
    <location>
        <begin position="279"/>
        <end position="281"/>
    </location>
    <ligand>
        <name>NAD(+)</name>
        <dbReference type="ChEBI" id="CHEBI:57540"/>
    </ligand>
</feature>
<feature type="binding site" evidence="4">
    <location>
        <position position="297"/>
    </location>
    <ligand>
        <name>NAD(+)</name>
        <dbReference type="ChEBI" id="CHEBI:57540"/>
    </ligand>
</feature>
<dbReference type="InterPro" id="IPR026590">
    <property type="entry name" value="Ssirtuin_cat_dom"/>
</dbReference>
<accession>A0ABQ8GIG9</accession>
<dbReference type="Pfam" id="PF02146">
    <property type="entry name" value="SIR2"/>
    <property type="match status" value="1"/>
</dbReference>
<comment type="caution">
    <text evidence="7">The sequence shown here is derived from an EMBL/GenBank/DDBJ whole genome shotgun (WGS) entry which is preliminary data.</text>
</comment>
<name>A0ABQ8GIG9_9PEZI</name>
<evidence type="ECO:0000256" key="5">
    <source>
        <dbReference type="PROSITE-ProRule" id="PRU00236"/>
    </source>
</evidence>
<dbReference type="InterPro" id="IPR003000">
    <property type="entry name" value="Sirtuin"/>
</dbReference>
<feature type="binding site" evidence="4">
    <location>
        <position position="82"/>
    </location>
    <ligand>
        <name>substrate</name>
    </ligand>
</feature>
<dbReference type="InterPro" id="IPR026591">
    <property type="entry name" value="Sirtuin_cat_small_dom_sf"/>
</dbReference>
<comment type="caution">
    <text evidence="4">Lacks conserved residue(s) required for the propagation of feature annotation.</text>
</comment>
<dbReference type="InterPro" id="IPR029035">
    <property type="entry name" value="DHS-like_NAD/FAD-binding_dom"/>
</dbReference>
<comment type="subcellular location">
    <subcellularLocation>
        <location evidence="4">Mitochondrion</location>
    </subcellularLocation>
</comment>
<proteinExistence type="inferred from homology"/>
<dbReference type="EMBL" id="JAGTJR010000007">
    <property type="protein sequence ID" value="KAH7057036.1"/>
    <property type="molecule type" value="Genomic_DNA"/>
</dbReference>
<dbReference type="PANTHER" id="PTHR11085:SF10">
    <property type="entry name" value="NAD-DEPENDENT PROTEIN DEACYLASE SIRTUIN-5, MITOCHONDRIAL-RELATED"/>
    <property type="match status" value="1"/>
</dbReference>
<feature type="binding site" evidence="4 5">
    <location>
        <position position="141"/>
    </location>
    <ligand>
        <name>Zn(2+)</name>
        <dbReference type="ChEBI" id="CHEBI:29105"/>
    </ligand>
</feature>
<dbReference type="PROSITE" id="PS50305">
    <property type="entry name" value="SIRTUIN"/>
    <property type="match status" value="1"/>
</dbReference>
<feature type="domain" description="Deacetylase sirtuin-type" evidence="6">
    <location>
        <begin position="10"/>
        <end position="311"/>
    </location>
</feature>
<keyword evidence="2 4" id="KW-0808">Transferase</keyword>
<dbReference type="EC" id="2.3.1.-" evidence="4"/>
<comment type="function">
    <text evidence="4">NAD-dependent lysine demalonylase, desuccinylase and deglutarylase that specifically removes malonyl, succinyl and glutaryl groups on target proteins. Has weak NAD-dependent protein deacetylase activity; however this activity may not be physiologically relevant in vivo.</text>
</comment>
<keyword evidence="8" id="KW-1185">Reference proteome</keyword>
<evidence type="ECO:0000256" key="3">
    <source>
        <dbReference type="ARBA" id="ARBA00023027"/>
    </source>
</evidence>
<keyword evidence="4 5" id="KW-0862">Zinc</keyword>
<protein>
    <recommendedName>
        <fullName evidence="4">NAD-dependent protein deacylase</fullName>
        <ecNumber evidence="4">2.3.1.-</ecNumber>
    </recommendedName>
    <alternativeName>
        <fullName evidence="4">Regulatory protein SIR2 homolog 5</fullName>
    </alternativeName>
</protein>
<feature type="binding site" evidence="4">
    <location>
        <position position="79"/>
    </location>
    <ligand>
        <name>substrate</name>
    </ligand>
</feature>
<dbReference type="CDD" id="cd01412">
    <property type="entry name" value="SIRT5_Af1_CobB"/>
    <property type="match status" value="1"/>
</dbReference>
<gene>
    <name evidence="7" type="ORF">B0J12DRAFT_595317</name>
</gene>
<dbReference type="SUPFAM" id="SSF52467">
    <property type="entry name" value="DHS-like NAD/FAD-binding domain"/>
    <property type="match status" value="1"/>
</dbReference>
<comment type="catalytic activity">
    <reaction evidence="4">
        <text>N(6)-malonyl-L-lysyl-[protein] + NAD(+) + H2O = 2''-O-malonyl-ADP-D-ribose + nicotinamide + L-lysyl-[protein]</text>
        <dbReference type="Rhea" id="RHEA:47672"/>
        <dbReference type="Rhea" id="RHEA-COMP:9752"/>
        <dbReference type="Rhea" id="RHEA-COMP:11878"/>
        <dbReference type="ChEBI" id="CHEBI:15377"/>
        <dbReference type="ChEBI" id="CHEBI:17154"/>
        <dbReference type="ChEBI" id="CHEBI:29969"/>
        <dbReference type="ChEBI" id="CHEBI:57540"/>
        <dbReference type="ChEBI" id="CHEBI:87831"/>
        <dbReference type="ChEBI" id="CHEBI:87833"/>
    </reaction>
</comment>
<dbReference type="InterPro" id="IPR050134">
    <property type="entry name" value="NAD-dep_sirtuin_deacylases"/>
</dbReference>
<comment type="similarity">
    <text evidence="1">Belongs to the sirtuin family. Class I subfamily.</text>
</comment>
<reference evidence="7 8" key="1">
    <citation type="journal article" date="2021" name="Nat. Commun.">
        <title>Genetic determinants of endophytism in the Arabidopsis root mycobiome.</title>
        <authorList>
            <person name="Mesny F."/>
            <person name="Miyauchi S."/>
            <person name="Thiergart T."/>
            <person name="Pickel B."/>
            <person name="Atanasova L."/>
            <person name="Karlsson M."/>
            <person name="Huettel B."/>
            <person name="Barry K.W."/>
            <person name="Haridas S."/>
            <person name="Chen C."/>
            <person name="Bauer D."/>
            <person name="Andreopoulos W."/>
            <person name="Pangilinan J."/>
            <person name="LaButti K."/>
            <person name="Riley R."/>
            <person name="Lipzen A."/>
            <person name="Clum A."/>
            <person name="Drula E."/>
            <person name="Henrissat B."/>
            <person name="Kohler A."/>
            <person name="Grigoriev I.V."/>
            <person name="Martin F.M."/>
            <person name="Hacquard S."/>
        </authorList>
    </citation>
    <scope>NUCLEOTIDE SEQUENCE [LARGE SCALE GENOMIC DNA]</scope>
    <source>
        <strain evidence="7 8">MPI-SDFR-AT-0080</strain>
    </source>
</reference>
<keyword evidence="3 4" id="KW-0520">NAD</keyword>
<dbReference type="PANTHER" id="PTHR11085">
    <property type="entry name" value="NAD-DEPENDENT PROTEIN DEACYLASE SIRTUIN-5, MITOCHONDRIAL-RELATED"/>
    <property type="match status" value="1"/>
</dbReference>
<feature type="binding site" evidence="4">
    <location>
        <begin position="253"/>
        <end position="255"/>
    </location>
    <ligand>
        <name>NAD(+)</name>
        <dbReference type="ChEBI" id="CHEBI:57540"/>
    </ligand>
</feature>
<dbReference type="HAMAP" id="MF_01121">
    <property type="entry name" value="Sirtuin_ClassIII"/>
    <property type="match status" value="1"/>
</dbReference>
<feature type="binding site" evidence="5">
    <location>
        <position position="209"/>
    </location>
    <ligand>
        <name>Zn(2+)</name>
        <dbReference type="ChEBI" id="CHEBI:29105"/>
    </ligand>
</feature>
<dbReference type="Gene3D" id="3.30.1600.10">
    <property type="entry name" value="SIR2/SIRT2 'Small Domain"/>
    <property type="match status" value="1"/>
</dbReference>
<feature type="binding site" evidence="4">
    <location>
        <begin position="113"/>
        <end position="116"/>
    </location>
    <ligand>
        <name>NAD(+)</name>
        <dbReference type="ChEBI" id="CHEBI:57540"/>
    </ligand>
</feature>
<keyword evidence="4 5" id="KW-0479">Metal-binding</keyword>
<evidence type="ECO:0000313" key="7">
    <source>
        <dbReference type="EMBL" id="KAH7057036.1"/>
    </source>
</evidence>
<sequence>MASTAAASAAAIPAAELESFHKHLQSSNRILALLGAGLSASSGLPTFRGAGGLWRSHDAMSLATMDAFEVDPGLVWQFYSYRRHMALKARPNRAHFALAELAKRKPNFHALSQNVDGLSQRAGHPPSQLHLLHGNLFDLKCSSFFCTYTEQNNFTDPLVPALAIPAEPSTHASIDPTSNSARLSSQLEIDVSDPSTDLPEVRTRDLPHCPSCKTGLLRPGVVWFGEMLPKETIAFADDFIGAADRLDLILVIGTSSTVYPAAGYVERARAKGARVAVINVERTDALREGDWFFQGDAGEVVPELLRPVVGEVEAGVEEGL</sequence>
<dbReference type="InterPro" id="IPR027546">
    <property type="entry name" value="Sirtuin_class_III"/>
</dbReference>
<dbReference type="Gene3D" id="3.40.50.1220">
    <property type="entry name" value="TPP-binding domain"/>
    <property type="match status" value="1"/>
</dbReference>
<evidence type="ECO:0000256" key="2">
    <source>
        <dbReference type="ARBA" id="ARBA00022679"/>
    </source>
</evidence>
<evidence type="ECO:0000256" key="4">
    <source>
        <dbReference type="HAMAP-Rule" id="MF_03160"/>
    </source>
</evidence>
<evidence type="ECO:0000313" key="8">
    <source>
        <dbReference type="Proteomes" id="UP000774617"/>
    </source>
</evidence>
<comment type="cofactor">
    <cofactor evidence="4">
        <name>Zn(2+)</name>
        <dbReference type="ChEBI" id="CHEBI:29105"/>
    </cofactor>
    <text evidence="4">Binds 1 zinc ion per subunit.</text>
</comment>
<comment type="catalytic activity">
    <reaction evidence="4">
        <text>N(6)-succinyl-L-lysyl-[protein] + NAD(+) + H2O = 2''-O-succinyl-ADP-D-ribose + nicotinamide + L-lysyl-[protein]</text>
        <dbReference type="Rhea" id="RHEA:47668"/>
        <dbReference type="Rhea" id="RHEA-COMP:9752"/>
        <dbReference type="Rhea" id="RHEA-COMP:11877"/>
        <dbReference type="ChEBI" id="CHEBI:15377"/>
        <dbReference type="ChEBI" id="CHEBI:17154"/>
        <dbReference type="ChEBI" id="CHEBI:29969"/>
        <dbReference type="ChEBI" id="CHEBI:57540"/>
        <dbReference type="ChEBI" id="CHEBI:87830"/>
        <dbReference type="ChEBI" id="CHEBI:87832"/>
    </reaction>
</comment>
<feature type="active site" description="Proton acceptor" evidence="4 5">
    <location>
        <position position="133"/>
    </location>
</feature>
<feature type="binding site" evidence="4 5">
    <location>
        <position position="212"/>
    </location>
    <ligand>
        <name>Zn(2+)</name>
        <dbReference type="ChEBI" id="CHEBI:29105"/>
    </ligand>
</feature>
<organism evidence="7 8">
    <name type="scientific">Macrophomina phaseolina</name>
    <dbReference type="NCBI Taxonomy" id="35725"/>
    <lineage>
        <taxon>Eukaryota</taxon>
        <taxon>Fungi</taxon>
        <taxon>Dikarya</taxon>
        <taxon>Ascomycota</taxon>
        <taxon>Pezizomycotina</taxon>
        <taxon>Dothideomycetes</taxon>
        <taxon>Dothideomycetes incertae sedis</taxon>
        <taxon>Botryosphaeriales</taxon>
        <taxon>Botryosphaeriaceae</taxon>
        <taxon>Macrophomina</taxon>
    </lineage>
</organism>
<evidence type="ECO:0000259" key="6">
    <source>
        <dbReference type="PROSITE" id="PS50305"/>
    </source>
</evidence>
<comment type="domain">
    <text evidence="4">In contrast to class I sirtuins, class III sirtuins have only weak deacetylase activity. Difference in substrate specificity is probably due to a larger hydrophobic pocket with 2 residues (Tyr-79 and Arg-82) that bind to malonylated and succinylated substrates and define the specificity.</text>
</comment>
<feature type="binding site" evidence="4">
    <location>
        <begin position="35"/>
        <end position="54"/>
    </location>
    <ligand>
        <name>NAD(+)</name>
        <dbReference type="ChEBI" id="CHEBI:57540"/>
    </ligand>
</feature>
<comment type="similarity">
    <text evidence="4">Belongs to the sirtuin family. Class III subfamily.</text>
</comment>
<dbReference type="Proteomes" id="UP000774617">
    <property type="component" value="Unassembled WGS sequence"/>
</dbReference>
<keyword evidence="4" id="KW-0496">Mitochondrion</keyword>
<comment type="catalytic activity">
    <reaction evidence="4">
        <text>N(6)-glutaryl-L-lysyl-[protein] + NAD(+) + H2O = 2''-O-glutaryl-ADP-D-ribose + nicotinamide + L-lysyl-[protein]</text>
        <dbReference type="Rhea" id="RHEA:47664"/>
        <dbReference type="Rhea" id="RHEA-COMP:9752"/>
        <dbReference type="Rhea" id="RHEA-COMP:11875"/>
        <dbReference type="ChEBI" id="CHEBI:15377"/>
        <dbReference type="ChEBI" id="CHEBI:17154"/>
        <dbReference type="ChEBI" id="CHEBI:29969"/>
        <dbReference type="ChEBI" id="CHEBI:57540"/>
        <dbReference type="ChEBI" id="CHEBI:87828"/>
        <dbReference type="ChEBI" id="CHEBI:87829"/>
    </reaction>
</comment>
<evidence type="ECO:0000256" key="1">
    <source>
        <dbReference type="ARBA" id="ARBA00006924"/>
    </source>
</evidence>
<feature type="binding site" evidence="5">
    <location>
        <position position="146"/>
    </location>
    <ligand>
        <name>Zn(2+)</name>
        <dbReference type="ChEBI" id="CHEBI:29105"/>
    </ligand>
</feature>